<sequence length="156" mass="15728">MTGAETAAAGRPGALAMRLAHAAVIVGLTALLTAGVAPTAVAEPRATSTRGAATAPTESGDPMPGMDMPEHDTAPEHAPAQEPPAHDMEGMTTPAEDLPGAVDEHTGAVARPRGLVLGTFAAVNAAVLLSAALVRRRTKHDPDRRRAARLAAPATA</sequence>
<feature type="transmembrane region" description="Helical" evidence="2">
    <location>
        <begin position="19"/>
        <end position="41"/>
    </location>
</feature>
<dbReference type="Proteomes" id="UP000293764">
    <property type="component" value="Unassembled WGS sequence"/>
</dbReference>
<evidence type="ECO:0000313" key="3">
    <source>
        <dbReference type="EMBL" id="RYV52150.1"/>
    </source>
</evidence>
<comment type="caution">
    <text evidence="3">The sequence shown here is derived from an EMBL/GenBank/DDBJ whole genome shotgun (WGS) entry which is preliminary data.</text>
</comment>
<feature type="region of interest" description="Disordered" evidence="1">
    <location>
        <begin position="137"/>
        <end position="156"/>
    </location>
</feature>
<dbReference type="EMBL" id="SDWW01000008">
    <property type="protein sequence ID" value="RYV52150.1"/>
    <property type="molecule type" value="Genomic_DNA"/>
</dbReference>
<gene>
    <name evidence="3" type="ORF">EUA98_05160</name>
</gene>
<dbReference type="AlphaFoldDB" id="A0A4Q5N202"/>
<feature type="transmembrane region" description="Helical" evidence="2">
    <location>
        <begin position="115"/>
        <end position="134"/>
    </location>
</feature>
<protein>
    <submittedName>
        <fullName evidence="3">Uncharacterized protein</fullName>
    </submittedName>
</protein>
<keyword evidence="2" id="KW-0472">Membrane</keyword>
<evidence type="ECO:0000313" key="4">
    <source>
        <dbReference type="Proteomes" id="UP000293764"/>
    </source>
</evidence>
<keyword evidence="2" id="KW-1133">Transmembrane helix</keyword>
<proteinExistence type="predicted"/>
<reference evidence="3 4" key="1">
    <citation type="submission" date="2019-01" db="EMBL/GenBank/DDBJ databases">
        <title>Novel species of Cellulomonas.</title>
        <authorList>
            <person name="Liu Q."/>
            <person name="Xin Y.-H."/>
        </authorList>
    </citation>
    <scope>NUCLEOTIDE SEQUENCE [LARGE SCALE GENOMIC DNA]</scope>
    <source>
        <strain evidence="3 4">HLT2-17</strain>
    </source>
</reference>
<keyword evidence="2" id="KW-0812">Transmembrane</keyword>
<organism evidence="3 4">
    <name type="scientific">Pengzhenrongella frigida</name>
    <dbReference type="NCBI Taxonomy" id="1259133"/>
    <lineage>
        <taxon>Bacteria</taxon>
        <taxon>Bacillati</taxon>
        <taxon>Actinomycetota</taxon>
        <taxon>Actinomycetes</taxon>
        <taxon>Micrococcales</taxon>
        <taxon>Pengzhenrongella</taxon>
    </lineage>
</organism>
<evidence type="ECO:0000256" key="1">
    <source>
        <dbReference type="SAM" id="MobiDB-lite"/>
    </source>
</evidence>
<keyword evidence="4" id="KW-1185">Reference proteome</keyword>
<accession>A0A4Q5N202</accession>
<evidence type="ECO:0000256" key="2">
    <source>
        <dbReference type="SAM" id="Phobius"/>
    </source>
</evidence>
<feature type="region of interest" description="Disordered" evidence="1">
    <location>
        <begin position="42"/>
        <end position="102"/>
    </location>
</feature>
<dbReference type="RefSeq" id="WP_130101598.1">
    <property type="nucleotide sequence ID" value="NZ_SDWW01000008.1"/>
</dbReference>
<name>A0A4Q5N202_9MICO</name>